<comment type="caution">
    <text evidence="1">The sequence shown here is derived from an EMBL/GenBank/DDBJ whole genome shotgun (WGS) entry which is preliminary data.</text>
</comment>
<gene>
    <name evidence="1" type="ORF">N0V87_000540</name>
</gene>
<proteinExistence type="predicted"/>
<organism evidence="1 2">
    <name type="scientific">Didymella glomerata</name>
    <dbReference type="NCBI Taxonomy" id="749621"/>
    <lineage>
        <taxon>Eukaryota</taxon>
        <taxon>Fungi</taxon>
        <taxon>Dikarya</taxon>
        <taxon>Ascomycota</taxon>
        <taxon>Pezizomycotina</taxon>
        <taxon>Dothideomycetes</taxon>
        <taxon>Pleosporomycetidae</taxon>
        <taxon>Pleosporales</taxon>
        <taxon>Pleosporineae</taxon>
        <taxon>Didymellaceae</taxon>
        <taxon>Didymella</taxon>
    </lineage>
</organism>
<reference evidence="1" key="1">
    <citation type="submission" date="2022-10" db="EMBL/GenBank/DDBJ databases">
        <title>Tapping the CABI collections for fungal endophytes: first genome assemblies for Collariella, Neodidymelliopsis, Ascochyta clinopodiicola, Didymella pomorum, Didymosphaeria variabile, Neocosmospora piperis and Neocucurbitaria cava.</title>
        <authorList>
            <person name="Hill R."/>
        </authorList>
    </citation>
    <scope>NUCLEOTIDE SEQUENCE</scope>
    <source>
        <strain evidence="1">IMI 360193</strain>
    </source>
</reference>
<sequence>MGLLDNKYIAKFINGGAPPASFTQQVCDRPPPDYEAYATQRRMENEELQKTQIYLNLPTQKERQQMEQEVRERRE</sequence>
<evidence type="ECO:0000313" key="1">
    <source>
        <dbReference type="EMBL" id="KAJ4343317.1"/>
    </source>
</evidence>
<accession>A0A9W8X9K0</accession>
<evidence type="ECO:0000313" key="2">
    <source>
        <dbReference type="Proteomes" id="UP001140562"/>
    </source>
</evidence>
<dbReference type="Proteomes" id="UP001140562">
    <property type="component" value="Unassembled WGS sequence"/>
</dbReference>
<keyword evidence="2" id="KW-1185">Reference proteome</keyword>
<dbReference type="AlphaFoldDB" id="A0A9W8X9K0"/>
<dbReference type="EMBL" id="JAPEUV010000003">
    <property type="protein sequence ID" value="KAJ4343317.1"/>
    <property type="molecule type" value="Genomic_DNA"/>
</dbReference>
<protein>
    <submittedName>
        <fullName evidence="1">Uncharacterized protein</fullName>
    </submittedName>
</protein>
<name>A0A9W8X9K0_9PLEO</name>
<dbReference type="OrthoDB" id="3784338at2759"/>